<dbReference type="PANTHER" id="PTHR47618:SF1">
    <property type="entry name" value="BIFUNCTIONAL OLIGORIBONUCLEASE AND PAP PHOSPHATASE NRNA"/>
    <property type="match status" value="1"/>
</dbReference>
<dbReference type="Gene3D" id="3.10.310.30">
    <property type="match status" value="1"/>
</dbReference>
<comment type="caution">
    <text evidence="4">The sequence shown here is derived from an EMBL/GenBank/DDBJ whole genome shotgun (WGS) entry which is preliminary data.</text>
</comment>
<dbReference type="RefSeq" id="WP_344942610.1">
    <property type="nucleotide sequence ID" value="NZ_BAAAZG010000004.1"/>
</dbReference>
<feature type="region of interest" description="Disordered" evidence="1">
    <location>
        <begin position="103"/>
        <end position="131"/>
    </location>
</feature>
<dbReference type="Gene3D" id="3.90.1640.10">
    <property type="entry name" value="inorganic pyrophosphatase (n-terminal core)"/>
    <property type="match status" value="1"/>
</dbReference>
<evidence type="ECO:0000313" key="5">
    <source>
        <dbReference type="Proteomes" id="UP001500683"/>
    </source>
</evidence>
<feature type="compositionally biased region" description="Polar residues" evidence="1">
    <location>
        <begin position="29"/>
        <end position="39"/>
    </location>
</feature>
<protein>
    <submittedName>
        <fullName evidence="4">Uncharacterized protein</fullName>
    </submittedName>
</protein>
<name>A0ABP7V977_9ACTN</name>
<dbReference type="SUPFAM" id="SSF64182">
    <property type="entry name" value="DHH phosphoesterases"/>
    <property type="match status" value="1"/>
</dbReference>
<dbReference type="InterPro" id="IPR038763">
    <property type="entry name" value="DHH_sf"/>
</dbReference>
<gene>
    <name evidence="4" type="ORF">GCM10022214_14440</name>
</gene>
<evidence type="ECO:0000259" key="3">
    <source>
        <dbReference type="Pfam" id="PF02272"/>
    </source>
</evidence>
<dbReference type="EMBL" id="BAAAZG010000004">
    <property type="protein sequence ID" value="GAA4062320.1"/>
    <property type="molecule type" value="Genomic_DNA"/>
</dbReference>
<evidence type="ECO:0000313" key="4">
    <source>
        <dbReference type="EMBL" id="GAA4062320.1"/>
    </source>
</evidence>
<dbReference type="InterPro" id="IPR001667">
    <property type="entry name" value="DDH_dom"/>
</dbReference>
<dbReference type="InterPro" id="IPR051319">
    <property type="entry name" value="Oligoribo/pAp-PDE_c-di-AMP_PDE"/>
</dbReference>
<dbReference type="Proteomes" id="UP001500683">
    <property type="component" value="Unassembled WGS sequence"/>
</dbReference>
<feature type="domain" description="DDH" evidence="2">
    <location>
        <begin position="149"/>
        <end position="295"/>
    </location>
</feature>
<accession>A0ABP7V977</accession>
<evidence type="ECO:0000259" key="2">
    <source>
        <dbReference type="Pfam" id="PF01368"/>
    </source>
</evidence>
<dbReference type="InterPro" id="IPR003156">
    <property type="entry name" value="DHHA1_dom"/>
</dbReference>
<dbReference type="Pfam" id="PF02272">
    <property type="entry name" value="DHHA1"/>
    <property type="match status" value="1"/>
</dbReference>
<organism evidence="4 5">
    <name type="scientific">Actinomadura miaoliensis</name>
    <dbReference type="NCBI Taxonomy" id="430685"/>
    <lineage>
        <taxon>Bacteria</taxon>
        <taxon>Bacillati</taxon>
        <taxon>Actinomycetota</taxon>
        <taxon>Actinomycetes</taxon>
        <taxon>Streptosporangiales</taxon>
        <taxon>Thermomonosporaceae</taxon>
        <taxon>Actinomadura</taxon>
    </lineage>
</organism>
<proteinExistence type="predicted"/>
<evidence type="ECO:0000256" key="1">
    <source>
        <dbReference type="SAM" id="MobiDB-lite"/>
    </source>
</evidence>
<keyword evidence="5" id="KW-1185">Reference proteome</keyword>
<sequence>MTEPEGRARRSALLGATPPHLRWGPQSRPGETTAQASQPATPPEPGLPAMPWEGWIAAARGGAGLPEGAETWSEVEALGPWEGPYAEVIRCAAGRRCGPGAERRAAAPCARSGGGEPGRGESGRGDAPARWSGPDWDRAVELIGKADEICLACHVTPDGDALGSMLALALALRSLGKQVLASFGEPFTVPSSLRFLPGQDLLVEPWRMPAAPQLMIALDTAAVDRLGSLASRARTAATLIVLDHHAAGGGFGPCGHEQVRLVDPDAAATAMLVDELIRLLRVPLTRDIALGLYAGLASDTGSFRYRCTTPAVHAMAARLLEAGVRPDEVSRELWDRASFGYLQVLAGALGRARLDRDAAGGLGLLWTAISRADRADRGVPYDQLEGVIDQLRRADDAEVAVVCKQTDEGDWYVSTRSRGRVDVGGACGELGGGGHRTAAAFTATGEPADTIDRLRAVLRGPGDQRTHGGAG</sequence>
<feature type="region of interest" description="Disordered" evidence="1">
    <location>
        <begin position="1"/>
        <end position="51"/>
    </location>
</feature>
<dbReference type="Pfam" id="PF01368">
    <property type="entry name" value="DHH"/>
    <property type="match status" value="1"/>
</dbReference>
<dbReference type="PANTHER" id="PTHR47618">
    <property type="entry name" value="BIFUNCTIONAL OLIGORIBONUCLEASE AND PAP PHOSPHATASE NRNA"/>
    <property type="match status" value="1"/>
</dbReference>
<reference evidence="5" key="1">
    <citation type="journal article" date="2019" name="Int. J. Syst. Evol. Microbiol.">
        <title>The Global Catalogue of Microorganisms (GCM) 10K type strain sequencing project: providing services to taxonomists for standard genome sequencing and annotation.</title>
        <authorList>
            <consortium name="The Broad Institute Genomics Platform"/>
            <consortium name="The Broad Institute Genome Sequencing Center for Infectious Disease"/>
            <person name="Wu L."/>
            <person name="Ma J."/>
        </authorList>
    </citation>
    <scope>NUCLEOTIDE SEQUENCE [LARGE SCALE GENOMIC DNA]</scope>
    <source>
        <strain evidence="5">JCM 16702</strain>
    </source>
</reference>
<feature type="domain" description="DHHA1" evidence="3">
    <location>
        <begin position="377"/>
        <end position="457"/>
    </location>
</feature>